<feature type="domain" description="dUTPase-like" evidence="3">
    <location>
        <begin position="14"/>
        <end position="122"/>
    </location>
</feature>
<dbReference type="GO" id="GO:0006226">
    <property type="term" value="P:dUMP biosynthetic process"/>
    <property type="evidence" value="ECO:0007669"/>
    <property type="project" value="InterPro"/>
</dbReference>
<dbReference type="InterPro" id="IPR008181">
    <property type="entry name" value="dUTPase"/>
</dbReference>
<reference evidence="4 5" key="1">
    <citation type="journal article" date="2018" name="Sci. Rep.">
        <title>A novel adenovirus isolated from the Egyptian fruit bat in South Africa is closely related to recent isolates from China.</title>
        <authorList>
            <person name="Jansen van Vuren P."/>
            <person name="Allam M."/>
            <person name="Wiley M.R."/>
            <person name="Ismail A."/>
            <person name="Storm N."/>
            <person name="Birkhead M."/>
            <person name="Markotter W."/>
            <person name="Palacios G."/>
            <person name="Paweska J.T."/>
        </authorList>
    </citation>
    <scope>NUCLEOTIDE SEQUENCE [LARGE SCALE GENOMIC DNA]</scope>
    <source>
        <strain evidence="4">3085</strain>
    </source>
</reference>
<evidence type="ECO:0000256" key="1">
    <source>
        <dbReference type="ARBA" id="ARBA00003495"/>
    </source>
</evidence>
<protein>
    <submittedName>
        <fullName evidence="4">dUTP pyrophosphatase</fullName>
    </submittedName>
</protein>
<accession>A0A344X9W2</accession>
<proteinExistence type="predicted"/>
<dbReference type="GO" id="GO:0004170">
    <property type="term" value="F:dUTP diphosphatase activity"/>
    <property type="evidence" value="ECO:0007669"/>
    <property type="project" value="InterPro"/>
</dbReference>
<evidence type="ECO:0000313" key="5">
    <source>
        <dbReference type="Proteomes" id="UP000319886"/>
    </source>
</evidence>
<dbReference type="PANTHER" id="PTHR11241:SF12">
    <property type="entry name" value="INACTIVE DEOXYURIDINE 5'-TRIPHOSPHATE NUCLEOTIDOHYDROLASE-LIKE PROTEIN FLJ16323-RELATED"/>
    <property type="match status" value="1"/>
</dbReference>
<keyword evidence="5" id="KW-1185">Reference proteome</keyword>
<dbReference type="PANTHER" id="PTHR11241">
    <property type="entry name" value="DEOXYURIDINE 5'-TRIPHOSPHATE NUCLEOTIDOHYDROLASE"/>
    <property type="match status" value="1"/>
</dbReference>
<organism evidence="4 5">
    <name type="scientific">Egyptian fruit bat adenovirus</name>
    <dbReference type="NCBI Taxonomy" id="2849732"/>
    <lineage>
        <taxon>Viruses</taxon>
        <taxon>Varidnaviria</taxon>
        <taxon>Bamfordvirae</taxon>
        <taxon>Preplasmiviricota</taxon>
        <taxon>Polisuviricotina</taxon>
        <taxon>Pharingeaviricetes</taxon>
        <taxon>Rowavirales</taxon>
        <taxon>Adenoviridae</taxon>
        <taxon>Mastadenovirus</taxon>
        <taxon>Mastadenovirus aegyptiaci</taxon>
        <taxon>Bat mastadenovirus I</taxon>
    </lineage>
</organism>
<comment type="function">
    <text evidence="1">This enzyme is involved in nucleotide metabolism: it produces dUMP, the immediate precursor of thymidine nucleotides and it decreases the intracellular concentration of dUTP so that uracil cannot be incorporated into DNA.</text>
</comment>
<dbReference type="Gene3D" id="2.70.40.10">
    <property type="match status" value="1"/>
</dbReference>
<dbReference type="InterPro" id="IPR029054">
    <property type="entry name" value="dUTPase-like"/>
</dbReference>
<keyword evidence="2" id="KW-0546">Nucleotide metabolism</keyword>
<dbReference type="KEGG" id="vg:80528171"/>
<dbReference type="InterPro" id="IPR036157">
    <property type="entry name" value="dUTPase-like_sf"/>
</dbReference>
<evidence type="ECO:0000256" key="2">
    <source>
        <dbReference type="ARBA" id="ARBA00023080"/>
    </source>
</evidence>
<dbReference type="GeneID" id="80528171"/>
<dbReference type="EMBL" id="MG551742">
    <property type="protein sequence ID" value="AXE75644.1"/>
    <property type="molecule type" value="Genomic_DNA"/>
</dbReference>
<dbReference type="GO" id="GO:0000287">
    <property type="term" value="F:magnesium ion binding"/>
    <property type="evidence" value="ECO:0007669"/>
    <property type="project" value="InterPro"/>
</dbReference>
<dbReference type="Pfam" id="PF00692">
    <property type="entry name" value="dUTPase"/>
    <property type="match status" value="1"/>
</dbReference>
<evidence type="ECO:0000259" key="3">
    <source>
        <dbReference type="Pfam" id="PF00692"/>
    </source>
</evidence>
<name>A0A344X9W2_9ADEN</name>
<dbReference type="SUPFAM" id="SSF51283">
    <property type="entry name" value="dUTPase-like"/>
    <property type="match status" value="1"/>
</dbReference>
<dbReference type="GO" id="GO:0046081">
    <property type="term" value="P:dUTP catabolic process"/>
    <property type="evidence" value="ECO:0007669"/>
    <property type="project" value="InterPro"/>
</dbReference>
<sequence>MDGSIKFSRLTRRARKPTPNPNGGLGLILYSAYQYVIPANGSALVYTDLSFKFPPYTAARILSYMPRGVIVGSEPVTLCVEETNNVFITVYNFSSEDFTIHVGDPVAQIFVGRLFQPILQEEPVSSFNTC</sequence>
<dbReference type="Proteomes" id="UP000319886">
    <property type="component" value="Segment"/>
</dbReference>
<evidence type="ECO:0000313" key="4">
    <source>
        <dbReference type="EMBL" id="AXE75644.1"/>
    </source>
</evidence>
<dbReference type="RefSeq" id="YP_010790760.1">
    <property type="nucleotide sequence ID" value="NC_075454.1"/>
</dbReference>